<dbReference type="PANTHER" id="PTHR40267:SF1">
    <property type="entry name" value="BLR3294 PROTEIN"/>
    <property type="match status" value="1"/>
</dbReference>
<dbReference type="InterPro" id="IPR026286">
    <property type="entry name" value="MaiA/AMDase"/>
</dbReference>
<name>A0A1R1LJG8_9MICC</name>
<dbReference type="Pfam" id="PF17645">
    <property type="entry name" value="Amdase"/>
    <property type="match status" value="1"/>
</dbReference>
<comment type="caution">
    <text evidence="1">The sequence shown here is derived from an EMBL/GenBank/DDBJ whole genome shotgun (WGS) entry which is preliminary data.</text>
</comment>
<dbReference type="InterPro" id="IPR053714">
    <property type="entry name" value="Iso_Racemase_Enz_sf"/>
</dbReference>
<dbReference type="OrthoDB" id="4537983at2"/>
<evidence type="ECO:0000313" key="2">
    <source>
        <dbReference type="Proteomes" id="UP000187085"/>
    </source>
</evidence>
<evidence type="ECO:0000313" key="1">
    <source>
        <dbReference type="EMBL" id="OMH27683.1"/>
    </source>
</evidence>
<keyword evidence="2" id="KW-1185">Reference proteome</keyword>
<sequence>MHTIAILYPGHSAEDEFAALESVIPDSAFPVVHTWEGATDHDVQALLDLGARDQLEPAAEQARAVSPDAVMWACTSGSFVYGSEGAREQASWVEQAAGVPSSSTSLAFVAAVHRLGLQRVAVAATYPAAVAAHFSGLLEQDGITVTSLSTYDVPSGEDAGRLDAAWVLDTARTADLTGAQCVLIPDTALHTIAVLPELEAALGLPVLTANQVTAWQGLVLAGHPARADGLGALFAAA</sequence>
<protein>
    <submittedName>
        <fullName evidence="1">Maleate cis-trans isomerase</fullName>
    </submittedName>
</protein>
<organism evidence="1 2">
    <name type="scientific">Tersicoccus phoenicis</name>
    <dbReference type="NCBI Taxonomy" id="554083"/>
    <lineage>
        <taxon>Bacteria</taxon>
        <taxon>Bacillati</taxon>
        <taxon>Actinomycetota</taxon>
        <taxon>Actinomycetes</taxon>
        <taxon>Micrococcales</taxon>
        <taxon>Micrococcaceae</taxon>
        <taxon>Tersicoccus</taxon>
    </lineage>
</organism>
<dbReference type="EMBL" id="MRDE01000016">
    <property type="protein sequence ID" value="OMH27683.1"/>
    <property type="molecule type" value="Genomic_DNA"/>
</dbReference>
<dbReference type="STRING" id="554083.BKD30_03310"/>
<keyword evidence="1" id="KW-0413">Isomerase</keyword>
<dbReference type="Proteomes" id="UP000187085">
    <property type="component" value="Unassembled WGS sequence"/>
</dbReference>
<reference evidence="1 2" key="1">
    <citation type="submission" date="2016-12" db="EMBL/GenBank/DDBJ databases">
        <title>Draft genome of Tersicoccus phoenicis 1P05MA.</title>
        <authorList>
            <person name="Nakajima Y."/>
            <person name="Yoshizawa S."/>
            <person name="Nakamura K."/>
            <person name="Ogura Y."/>
            <person name="Hayashi T."/>
            <person name="Kogure K."/>
        </authorList>
    </citation>
    <scope>NUCLEOTIDE SEQUENCE [LARGE SCALE GENOMIC DNA]</scope>
    <source>
        <strain evidence="1 2">1p05MA</strain>
    </source>
</reference>
<dbReference type="AlphaFoldDB" id="A0A1R1LJG8"/>
<dbReference type="RefSeq" id="WP_076701912.1">
    <property type="nucleotide sequence ID" value="NZ_MRDE01000016.1"/>
</dbReference>
<dbReference type="PANTHER" id="PTHR40267">
    <property type="entry name" value="BLR3294 PROTEIN"/>
    <property type="match status" value="1"/>
</dbReference>
<gene>
    <name evidence="1" type="ORF">BKD30_03310</name>
</gene>
<proteinExistence type="predicted"/>
<dbReference type="Gene3D" id="3.40.50.12500">
    <property type="match status" value="1"/>
</dbReference>
<dbReference type="GO" id="GO:0016853">
    <property type="term" value="F:isomerase activity"/>
    <property type="evidence" value="ECO:0007669"/>
    <property type="project" value="UniProtKB-KW"/>
</dbReference>
<accession>A0A1R1LJG8</accession>